<feature type="region of interest" description="Disordered" evidence="1">
    <location>
        <begin position="880"/>
        <end position="919"/>
    </location>
</feature>
<feature type="transmembrane region" description="Helical" evidence="2">
    <location>
        <begin position="1322"/>
        <end position="1342"/>
    </location>
</feature>
<feature type="compositionally biased region" description="Low complexity" evidence="1">
    <location>
        <begin position="1062"/>
        <end position="1084"/>
    </location>
</feature>
<evidence type="ECO:0000313" key="3">
    <source>
        <dbReference type="EMBL" id="GLC56472.1"/>
    </source>
</evidence>
<accession>A0A9W6F4U2</accession>
<keyword evidence="2" id="KW-1133">Transmembrane helix</keyword>
<feature type="region of interest" description="Disordered" evidence="1">
    <location>
        <begin position="333"/>
        <end position="366"/>
    </location>
</feature>
<feature type="region of interest" description="Disordered" evidence="1">
    <location>
        <begin position="1046"/>
        <end position="1105"/>
    </location>
</feature>
<keyword evidence="4" id="KW-1185">Reference proteome</keyword>
<sequence length="1370" mass="141393">MPFWNPFRPRPTRPAEAATFAPPALSFERWFALQIYASDVLLLLIELLLVDPFSLSQAMFLRQCAQQGGDGLSIGAAAAAAAHAPHPTPPPPPAHPASHADRALLSFPCGDGQLTQLLFTLRAAFALDPRLRLSLCGLSSAGLVACQLATLATALAAPSVYLRLRNWLFVLLAAFGALSSSLWAQRSLGASAGGGHVSAARRRLAAALFGWRVVGVLRLPSALLLFLGPALWLLCASSLPALDGQAPTTPGPAADPLLWPTSLQTALLWLIIAVLPYPVTHAWERVWLWPSYWAHKRSRATAAAAATGTYGGGGGGSVTIRALPVSLVGGGGGGGGGGGPGMSWLQGSGVQPGEARSGVAPAGENENETITSTAAAAAAVPRPRIRQLDLGVLSGLGLPGSVAPAAPPMGPGTRHLSTATEPLLPPPPQQQQIAPGRRVRLYAPSRGRVRFYEPGRGLGEAHAVSIKVPFAGEMTFADGAARVAAAAAAAVDAVNVAAGPPPTVGSEGLVTGARRMRLRLSSLVCVEGCVQLLMVVHAANSGGQQRQEQQQQRQEQLRDAPAAGRIRMHHVRMQAAALAAAAPVSAEAAAAAAALPPAGLDATMRALLAAIMRDSGAAGGARGNGLVVAVSKGENAPVEPPDGVFLWPPVLPRLDPAAAGVPATTASAREYGDEYDNAPDSADRHRLDQGARTLPPPEALQLSPEADDSAAAVAVLLPARALRGLTAVRCVVAGPVGRWQHQQQQVYLDAEVAVEELPLAVVESAEEPEQGGGGDGSPVGYRVVRLALPRNQDSPLCRSQVLCIHILPPQSAAAAFAAAAARTASPPAAAATDATPSDSNAADMPLATLPLLVLPTDAAQEVRQLYDSIGDDATVRYLEGLLSPPRSPPDAATPAARSSRSPRSRIKDARRVPADDEHVPPVVPVGPACLASFARAVEHHGYQGLAYDMGAVLQVRLDDSAQPEGIGGGGGEGLAAALQLGRDPRVVEALWGFLEERCMAACAGVLGLAADESRGPDAPASTGARTARSVDAAAASFKSGPCAAAAADAARAPEPLPPEDPPTASSSAAADPLISGASSSSSSGGTSGPTRALGTDTSTGGGGDVTAAAIGSRRWWLRSLLFGFSSPPGREAAYQDFKAAHCGHLDRAALAMALALRVSTTLRTHSALRSAAAAGAGARGGEGASCGNDALSSPSPAEPASRSLRLQLLAQGVYLVASLVPLLLAFLTAVRTRRRNRVLLLRGYLDAAALGLILLPWPRLGPLLPVPDAWMDACRRYGIHWMHHSVWEPATEQLSPHLEARVVLANLVPMFLLAGSCYGSRWGAALAFAAANALACLTISAVTDLRVRRRFLQQQHHHHHRKMCGSRGDD</sequence>
<feature type="transmembrane region" description="Helical" evidence="2">
    <location>
        <begin position="1208"/>
        <end position="1227"/>
    </location>
</feature>
<feature type="compositionally biased region" description="Low complexity" evidence="1">
    <location>
        <begin position="889"/>
        <end position="901"/>
    </location>
</feature>
<evidence type="ECO:0000256" key="1">
    <source>
        <dbReference type="SAM" id="MobiDB-lite"/>
    </source>
</evidence>
<feature type="compositionally biased region" description="Basic and acidic residues" evidence="1">
    <location>
        <begin position="905"/>
        <end position="919"/>
    </location>
</feature>
<reference evidence="3 4" key="1">
    <citation type="journal article" date="2023" name="Commun. Biol.">
        <title>Reorganization of the ancestral sex-determining regions during the evolution of trioecy in Pleodorina starrii.</title>
        <authorList>
            <person name="Takahashi K."/>
            <person name="Suzuki S."/>
            <person name="Kawai-Toyooka H."/>
            <person name="Yamamoto K."/>
            <person name="Hamaji T."/>
            <person name="Ootsuki R."/>
            <person name="Yamaguchi H."/>
            <person name="Kawachi M."/>
            <person name="Higashiyama T."/>
            <person name="Nozaki H."/>
        </authorList>
    </citation>
    <scope>NUCLEOTIDE SEQUENCE [LARGE SCALE GENOMIC DNA]</scope>
    <source>
        <strain evidence="3 4">NIES-4479</strain>
    </source>
</reference>
<dbReference type="EMBL" id="BRXU01000016">
    <property type="protein sequence ID" value="GLC56472.1"/>
    <property type="molecule type" value="Genomic_DNA"/>
</dbReference>
<keyword evidence="2" id="KW-0472">Membrane</keyword>
<name>A0A9W6F4U2_9CHLO</name>
<protein>
    <submittedName>
        <fullName evidence="3">Uncharacterized protein</fullName>
    </submittedName>
</protein>
<organism evidence="3 4">
    <name type="scientific">Pleodorina starrii</name>
    <dbReference type="NCBI Taxonomy" id="330485"/>
    <lineage>
        <taxon>Eukaryota</taxon>
        <taxon>Viridiplantae</taxon>
        <taxon>Chlorophyta</taxon>
        <taxon>core chlorophytes</taxon>
        <taxon>Chlorophyceae</taxon>
        <taxon>CS clade</taxon>
        <taxon>Chlamydomonadales</taxon>
        <taxon>Volvocaceae</taxon>
        <taxon>Pleodorina</taxon>
    </lineage>
</organism>
<dbReference type="Proteomes" id="UP001165080">
    <property type="component" value="Unassembled WGS sequence"/>
</dbReference>
<gene>
    <name evidence="3" type="primary">PLEST004019</name>
    <name evidence="3" type="ORF">PLESTB_001110600</name>
</gene>
<evidence type="ECO:0000313" key="4">
    <source>
        <dbReference type="Proteomes" id="UP001165080"/>
    </source>
</evidence>
<proteinExistence type="predicted"/>
<comment type="caution">
    <text evidence="3">The sequence shown here is derived from an EMBL/GenBank/DDBJ whole genome shotgun (WGS) entry which is preliminary data.</text>
</comment>
<keyword evidence="2" id="KW-0812">Transmembrane</keyword>
<feature type="region of interest" description="Disordered" evidence="1">
    <location>
        <begin position="666"/>
        <end position="701"/>
    </location>
</feature>
<evidence type="ECO:0000256" key="2">
    <source>
        <dbReference type="SAM" id="Phobius"/>
    </source>
</evidence>
<feature type="transmembrane region" description="Helical" evidence="2">
    <location>
        <begin position="1239"/>
        <end position="1257"/>
    </location>
</feature>